<feature type="transmembrane region" description="Helical" evidence="1">
    <location>
        <begin position="21"/>
        <end position="42"/>
    </location>
</feature>
<proteinExistence type="predicted"/>
<keyword evidence="3" id="KW-1185">Reference proteome</keyword>
<organism evidence="2 3">
    <name type="scientific">Winogradskyella flava</name>
    <dbReference type="NCBI Taxonomy" id="1884876"/>
    <lineage>
        <taxon>Bacteria</taxon>
        <taxon>Pseudomonadati</taxon>
        <taxon>Bacteroidota</taxon>
        <taxon>Flavobacteriia</taxon>
        <taxon>Flavobacteriales</taxon>
        <taxon>Flavobacteriaceae</taxon>
        <taxon>Winogradskyella</taxon>
    </lineage>
</organism>
<sequence>MIKLFRHIRQKLLSENKFSKYLIYAVGEIVLVVIGILIALWLNNLNTQYKNKQEEVSILKELKEDFLLDITDFEINVEGHSKSNASIAIILKSLEDNLPYNDSLAHHFAWTTNWPISLIHTNSFDVLKSKGIELISNDELRKKILNIHSQSYQSLKAWENQPNREFYLEEILKRFSKLDAWNVNDNGEFIQSAIIPNNYESLKTDVLYKSILNSIKSDNQRVLNAVYVKVIKKLKALIVDLDNEIDTLIKS</sequence>
<protein>
    <submittedName>
        <fullName evidence="2">Uncharacterized protein</fullName>
    </submittedName>
</protein>
<dbReference type="InterPro" id="IPR045749">
    <property type="entry name" value="DUF6090"/>
</dbReference>
<dbReference type="EMBL" id="JACLCP010000005">
    <property type="protein sequence ID" value="MBC2846347.1"/>
    <property type="molecule type" value="Genomic_DNA"/>
</dbReference>
<comment type="caution">
    <text evidence="2">The sequence shown here is derived from an EMBL/GenBank/DDBJ whole genome shotgun (WGS) entry which is preliminary data.</text>
</comment>
<evidence type="ECO:0000256" key="1">
    <source>
        <dbReference type="SAM" id="Phobius"/>
    </source>
</evidence>
<accession>A0A842IYI2</accession>
<keyword evidence="1" id="KW-0812">Transmembrane</keyword>
<dbReference type="RefSeq" id="WP_185790061.1">
    <property type="nucleotide sequence ID" value="NZ_JACLCP010000005.1"/>
</dbReference>
<evidence type="ECO:0000313" key="2">
    <source>
        <dbReference type="EMBL" id="MBC2846347.1"/>
    </source>
</evidence>
<dbReference type="Proteomes" id="UP000533900">
    <property type="component" value="Unassembled WGS sequence"/>
</dbReference>
<gene>
    <name evidence="2" type="ORF">H7F21_14675</name>
</gene>
<dbReference type="AlphaFoldDB" id="A0A842IYI2"/>
<keyword evidence="1" id="KW-1133">Transmembrane helix</keyword>
<dbReference type="Pfam" id="PF19578">
    <property type="entry name" value="DUF6090"/>
    <property type="match status" value="1"/>
</dbReference>
<name>A0A842IYI2_9FLAO</name>
<reference evidence="2" key="1">
    <citation type="submission" date="2020-08" db="EMBL/GenBank/DDBJ databases">
        <title>Winogradskyella ouciana sp. nov., isolated from the hadal seawater of the Mariana Trench.</title>
        <authorList>
            <person name="He X."/>
        </authorList>
    </citation>
    <scope>NUCLEOTIDE SEQUENCE [LARGE SCALE GENOMIC DNA]</scope>
    <source>
        <strain evidence="2">KCTC 52348</strain>
    </source>
</reference>
<keyword evidence="1" id="KW-0472">Membrane</keyword>
<evidence type="ECO:0000313" key="3">
    <source>
        <dbReference type="Proteomes" id="UP000533900"/>
    </source>
</evidence>